<evidence type="ECO:0000256" key="1">
    <source>
        <dbReference type="SAM" id="MobiDB-lite"/>
    </source>
</evidence>
<feature type="transmembrane region" description="Helical" evidence="2">
    <location>
        <begin position="24"/>
        <end position="44"/>
    </location>
</feature>
<name>A0A286A289_9PROT</name>
<gene>
    <name evidence="3" type="ORF">SAMN06297164_0182</name>
</gene>
<evidence type="ECO:0000313" key="4">
    <source>
        <dbReference type="Proteomes" id="UP000219335"/>
    </source>
</evidence>
<dbReference type="RefSeq" id="WP_097103540.1">
    <property type="nucleotide sequence ID" value="NZ_OCMU01000001.1"/>
</dbReference>
<keyword evidence="2" id="KW-0812">Transmembrane</keyword>
<reference evidence="3 4" key="1">
    <citation type="submission" date="2017-09" db="EMBL/GenBank/DDBJ databases">
        <authorList>
            <person name="Ehlers B."/>
            <person name="Leendertz F.H."/>
        </authorList>
    </citation>
    <scope>NUCLEOTIDE SEQUENCE [LARGE SCALE GENOMIC DNA]</scope>
    <source>
        <strain evidence="3 4">Nm42</strain>
    </source>
</reference>
<keyword evidence="2" id="KW-1133">Transmembrane helix</keyword>
<dbReference type="EMBL" id="OCMU01000001">
    <property type="protein sequence ID" value="SOD16000.1"/>
    <property type="molecule type" value="Genomic_DNA"/>
</dbReference>
<sequence>MNNINTETKDYREAASHKMKNPRVWVYVLLGVLFFVGIGTWMALNPNNANNTSSNTISSGSNNDSLQQSGANAYRGLKPDDSVSSNSGSVQK</sequence>
<keyword evidence="2" id="KW-0472">Membrane</keyword>
<evidence type="ECO:0000256" key="2">
    <source>
        <dbReference type="SAM" id="Phobius"/>
    </source>
</evidence>
<feature type="compositionally biased region" description="Polar residues" evidence="1">
    <location>
        <begin position="82"/>
        <end position="92"/>
    </location>
</feature>
<organism evidence="3 4">
    <name type="scientific">Nitrosomonas ureae</name>
    <dbReference type="NCBI Taxonomy" id="44577"/>
    <lineage>
        <taxon>Bacteria</taxon>
        <taxon>Pseudomonadati</taxon>
        <taxon>Pseudomonadota</taxon>
        <taxon>Betaproteobacteria</taxon>
        <taxon>Nitrosomonadales</taxon>
        <taxon>Nitrosomonadaceae</taxon>
        <taxon>Nitrosomonas</taxon>
    </lineage>
</organism>
<protein>
    <submittedName>
        <fullName evidence="3">Uncharacterized protein</fullName>
    </submittedName>
</protein>
<evidence type="ECO:0000313" key="3">
    <source>
        <dbReference type="EMBL" id="SOD16000.1"/>
    </source>
</evidence>
<feature type="compositionally biased region" description="Low complexity" evidence="1">
    <location>
        <begin position="47"/>
        <end position="65"/>
    </location>
</feature>
<proteinExistence type="predicted"/>
<feature type="region of interest" description="Disordered" evidence="1">
    <location>
        <begin position="47"/>
        <end position="92"/>
    </location>
</feature>
<accession>A0A286A289</accession>
<dbReference type="AlphaFoldDB" id="A0A286A289"/>
<dbReference type="Proteomes" id="UP000219335">
    <property type="component" value="Unassembled WGS sequence"/>
</dbReference>